<proteinExistence type="predicted"/>
<reference evidence="1 2" key="1">
    <citation type="journal article" date="2019" name="Sci. Rep.">
        <title>Orb-weaving spider Araneus ventricosus genome elucidates the spidroin gene catalogue.</title>
        <authorList>
            <person name="Kono N."/>
            <person name="Nakamura H."/>
            <person name="Ohtoshi R."/>
            <person name="Moran D.A.P."/>
            <person name="Shinohara A."/>
            <person name="Yoshida Y."/>
            <person name="Fujiwara M."/>
            <person name="Mori M."/>
            <person name="Tomita M."/>
            <person name="Arakawa K."/>
        </authorList>
    </citation>
    <scope>NUCLEOTIDE SEQUENCE [LARGE SCALE GENOMIC DNA]</scope>
</reference>
<dbReference type="EMBL" id="BGPR01030869">
    <property type="protein sequence ID" value="GBO03651.1"/>
    <property type="molecule type" value="Genomic_DNA"/>
</dbReference>
<dbReference type="Proteomes" id="UP000499080">
    <property type="component" value="Unassembled WGS sequence"/>
</dbReference>
<evidence type="ECO:0000313" key="2">
    <source>
        <dbReference type="Proteomes" id="UP000499080"/>
    </source>
</evidence>
<evidence type="ECO:0000313" key="1">
    <source>
        <dbReference type="EMBL" id="GBO03651.1"/>
    </source>
</evidence>
<gene>
    <name evidence="1" type="ORF">AVEN_263426_1</name>
</gene>
<sequence length="132" mass="15205">MNNDPAIIKAKMLLIKREYIRIRALLEEKHVIIKSHVRGNVIRVERLVGELIPRISAEIRENFVYEASEKTKEDNEKLVNEIKINSEKILTKTFTMVKNSQSNHGSGRNVIDNDCVLIVKPSDEDNEILIPE</sequence>
<protein>
    <submittedName>
        <fullName evidence="1">Uncharacterized protein</fullName>
    </submittedName>
</protein>
<name>A0A4Y2TUA9_ARAVE</name>
<comment type="caution">
    <text evidence="1">The sequence shown here is derived from an EMBL/GenBank/DDBJ whole genome shotgun (WGS) entry which is preliminary data.</text>
</comment>
<organism evidence="1 2">
    <name type="scientific">Araneus ventricosus</name>
    <name type="common">Orbweaver spider</name>
    <name type="synonym">Epeira ventricosa</name>
    <dbReference type="NCBI Taxonomy" id="182803"/>
    <lineage>
        <taxon>Eukaryota</taxon>
        <taxon>Metazoa</taxon>
        <taxon>Ecdysozoa</taxon>
        <taxon>Arthropoda</taxon>
        <taxon>Chelicerata</taxon>
        <taxon>Arachnida</taxon>
        <taxon>Araneae</taxon>
        <taxon>Araneomorphae</taxon>
        <taxon>Entelegynae</taxon>
        <taxon>Araneoidea</taxon>
        <taxon>Araneidae</taxon>
        <taxon>Araneus</taxon>
    </lineage>
</organism>
<accession>A0A4Y2TUA9</accession>
<keyword evidence="2" id="KW-1185">Reference proteome</keyword>
<dbReference type="AlphaFoldDB" id="A0A4Y2TUA9"/>